<gene>
    <name evidence="2" type="ordered locus">RAM_02760</name>
</gene>
<keyword evidence="3" id="KW-1185">Reference proteome</keyword>
<reference evidence="2 3" key="1">
    <citation type="journal article" date="2011" name="J. Bacteriol.">
        <title>Whole genome sequence of the rifamycin B-producing strain Amycolatopsis mediterranei S699.</title>
        <authorList>
            <person name="Verma M."/>
            <person name="Kaur J."/>
            <person name="Kumar M."/>
            <person name="Kumari K."/>
            <person name="Saxena A."/>
            <person name="Anand S."/>
            <person name="Nigam A."/>
            <person name="Ravi V."/>
            <person name="Raghuvanshi S."/>
            <person name="Khurana P."/>
            <person name="Tyagi A.K."/>
            <person name="Khurana J.P."/>
            <person name="Lal R."/>
        </authorList>
    </citation>
    <scope>NUCLEOTIDE SEQUENCE [LARGE SCALE GENOMIC DNA]</scope>
    <source>
        <strain evidence="2 3">S699</strain>
    </source>
</reference>
<dbReference type="EMBL" id="CP002896">
    <property type="protein sequence ID" value="AEK39044.1"/>
    <property type="molecule type" value="Genomic_DNA"/>
</dbReference>
<accession>A0A9R0U5Z1</accession>
<dbReference type="AlphaFoldDB" id="A0A9R0U5Z1"/>
<protein>
    <submittedName>
        <fullName evidence="2">Uncharacterized protein</fullName>
    </submittedName>
</protein>
<evidence type="ECO:0000256" key="1">
    <source>
        <dbReference type="SAM" id="MobiDB-lite"/>
    </source>
</evidence>
<dbReference type="Proteomes" id="UP000006138">
    <property type="component" value="Chromosome"/>
</dbReference>
<evidence type="ECO:0000313" key="2">
    <source>
        <dbReference type="EMBL" id="AEK39044.1"/>
    </source>
</evidence>
<sequence length="42" mass="4135">MQYRKAVTLAFTAKLSLGAPPPGRGIAEPGPNGPGGTESPAA</sequence>
<proteinExistence type="predicted"/>
<name>A0A9R0U5Z1_AMYMS</name>
<organism evidence="2 3">
    <name type="scientific">Amycolatopsis mediterranei (strain S699)</name>
    <name type="common">Nocardia mediterranei</name>
    <dbReference type="NCBI Taxonomy" id="713604"/>
    <lineage>
        <taxon>Bacteria</taxon>
        <taxon>Bacillati</taxon>
        <taxon>Actinomycetota</taxon>
        <taxon>Actinomycetes</taxon>
        <taxon>Pseudonocardiales</taxon>
        <taxon>Pseudonocardiaceae</taxon>
        <taxon>Amycolatopsis</taxon>
    </lineage>
</organism>
<dbReference type="KEGG" id="amn:RAM_02760"/>
<evidence type="ECO:0000313" key="3">
    <source>
        <dbReference type="Proteomes" id="UP000006138"/>
    </source>
</evidence>
<feature type="region of interest" description="Disordered" evidence="1">
    <location>
        <begin position="16"/>
        <end position="42"/>
    </location>
</feature>